<dbReference type="EMBL" id="JAWDGP010007955">
    <property type="protein sequence ID" value="KAK3699072.1"/>
    <property type="molecule type" value="Genomic_DNA"/>
</dbReference>
<protein>
    <recommendedName>
        <fullName evidence="2">Choice-of-anchor I domain-containing protein</fullName>
    </recommendedName>
</protein>
<reference evidence="3" key="1">
    <citation type="journal article" date="2023" name="G3 (Bethesda)">
        <title>A reference genome for the long-term kleptoplast-retaining sea slug Elysia crispata morphotype clarki.</title>
        <authorList>
            <person name="Eastman K.E."/>
            <person name="Pendleton A.L."/>
            <person name="Shaikh M.A."/>
            <person name="Suttiyut T."/>
            <person name="Ogas R."/>
            <person name="Tomko P."/>
            <person name="Gavelis G."/>
            <person name="Widhalm J.R."/>
            <person name="Wisecaver J.H."/>
        </authorList>
    </citation>
    <scope>NUCLEOTIDE SEQUENCE</scope>
    <source>
        <strain evidence="3">ECLA1</strain>
    </source>
</reference>
<dbReference type="InterPro" id="IPR052956">
    <property type="entry name" value="Mesenchyme-surface_protein"/>
</dbReference>
<dbReference type="Pfam" id="PF22494">
    <property type="entry name" value="choice_anch_I"/>
    <property type="match status" value="1"/>
</dbReference>
<evidence type="ECO:0000259" key="2">
    <source>
        <dbReference type="Pfam" id="PF22494"/>
    </source>
</evidence>
<sequence length="581" mass="63758">MSVTGFLRLWVTTLVVHLAASKVVMRPEGFLKLPTYTGAQTFNAGTANRAAYDSVTNLLYVVGHDADVMQIINMKDSLTNPVHARSIKFDPLNQGLPNDVKVCRGGLPTLEFLAISFETKNHAEQAHVHLYQLLEQPGDALVRLKTVTTVEGYDPNSIAWHKDCTELVVVSQGTMHTLNGELLDPKPSVDVLIPRLGLNVDRRTVPFSESAIQSARVRQVMTKCDTGSYTQLISHVQDLEPNYVVVDDNNIAYVLIQSNNAIGRMDLQDPLTPMSYHNMGRKDWSQYKIDTSYEDGGLNQRPHSMTSLYQPRHAVAFTFANKTWLATADTANIRRHNIRSGSTTLCNFDESAVGATWTRSNSFSSFLDANTAAELKTNMSSNAVTGRMPFCQLKTFQDGYNPLQLSYSYLSTYGGRGWSLIDASSMTRVYDSGDIMETFFSSSAATDSDKAVYNSYYQSANSAQSQYVDRTSVNTGPNPTAIATGNINGTQVVVVANGNVGGLYTFSITLDDSGAPQVDFEGFLRRGSPGLTWADAYSRSDDAVGEPGIEDLLWIEDEGQHVVVAISKIAGVASFYEVDLQ</sequence>
<keyword evidence="1" id="KW-0732">Signal</keyword>
<dbReference type="PANTHER" id="PTHR46928:SF1">
    <property type="entry name" value="MESENCHYME-SPECIFIC CELL SURFACE GLYCOPROTEIN"/>
    <property type="match status" value="1"/>
</dbReference>
<organism evidence="3 4">
    <name type="scientific">Elysia crispata</name>
    <name type="common">lettuce slug</name>
    <dbReference type="NCBI Taxonomy" id="231223"/>
    <lineage>
        <taxon>Eukaryota</taxon>
        <taxon>Metazoa</taxon>
        <taxon>Spiralia</taxon>
        <taxon>Lophotrochozoa</taxon>
        <taxon>Mollusca</taxon>
        <taxon>Gastropoda</taxon>
        <taxon>Heterobranchia</taxon>
        <taxon>Euthyneura</taxon>
        <taxon>Panpulmonata</taxon>
        <taxon>Sacoglossa</taxon>
        <taxon>Placobranchoidea</taxon>
        <taxon>Plakobranchidae</taxon>
        <taxon>Elysia</taxon>
    </lineage>
</organism>
<evidence type="ECO:0000313" key="3">
    <source>
        <dbReference type="EMBL" id="KAK3699072.1"/>
    </source>
</evidence>
<keyword evidence="4" id="KW-1185">Reference proteome</keyword>
<evidence type="ECO:0000313" key="4">
    <source>
        <dbReference type="Proteomes" id="UP001283361"/>
    </source>
</evidence>
<comment type="caution">
    <text evidence="3">The sequence shown here is derived from an EMBL/GenBank/DDBJ whole genome shotgun (WGS) entry which is preliminary data.</text>
</comment>
<dbReference type="PANTHER" id="PTHR46928">
    <property type="entry name" value="MESENCHYME-SPECIFIC CELL SURFACE GLYCOPROTEIN"/>
    <property type="match status" value="1"/>
</dbReference>
<dbReference type="SUPFAM" id="SSF63825">
    <property type="entry name" value="YWTD domain"/>
    <property type="match status" value="1"/>
</dbReference>
<dbReference type="Proteomes" id="UP001283361">
    <property type="component" value="Unassembled WGS sequence"/>
</dbReference>
<feature type="chain" id="PRO_5042248164" description="Choice-of-anchor I domain-containing protein" evidence="1">
    <location>
        <begin position="22"/>
        <end position="581"/>
    </location>
</feature>
<name>A0AAE0XNC7_9GAST</name>
<gene>
    <name evidence="3" type="ORF">RRG08_041634</name>
</gene>
<proteinExistence type="predicted"/>
<feature type="domain" description="Choice-of-anchor I" evidence="2">
    <location>
        <begin position="236"/>
        <end position="509"/>
    </location>
</feature>
<dbReference type="InterPro" id="IPR055188">
    <property type="entry name" value="Choice_anch_I"/>
</dbReference>
<evidence type="ECO:0000256" key="1">
    <source>
        <dbReference type="SAM" id="SignalP"/>
    </source>
</evidence>
<accession>A0AAE0XNC7</accession>
<dbReference type="AlphaFoldDB" id="A0AAE0XNC7"/>
<feature type="signal peptide" evidence="1">
    <location>
        <begin position="1"/>
        <end position="21"/>
    </location>
</feature>